<accession>A0A1S8NJV7</accession>
<gene>
    <name evidence="1" type="ORF">CLOSAC_10400</name>
</gene>
<name>A0A1S8NJV7_CLOSA</name>
<protein>
    <submittedName>
        <fullName evidence="1">Uncharacterized protein</fullName>
    </submittedName>
</protein>
<evidence type="ECO:0000313" key="1">
    <source>
        <dbReference type="EMBL" id="OOM16746.1"/>
    </source>
</evidence>
<evidence type="ECO:0000313" key="2">
    <source>
        <dbReference type="Proteomes" id="UP000191154"/>
    </source>
</evidence>
<proteinExistence type="predicted"/>
<reference evidence="1 2" key="1">
    <citation type="submission" date="2016-05" db="EMBL/GenBank/DDBJ databases">
        <title>Microbial solvent formation.</title>
        <authorList>
            <person name="Poehlein A."/>
            <person name="Montoya Solano J.D."/>
            <person name="Flitsch S."/>
            <person name="Krabben P."/>
            <person name="Duerre P."/>
            <person name="Daniel R."/>
        </authorList>
    </citation>
    <scope>NUCLEOTIDE SEQUENCE [LARGE SCALE GENOMIC DNA]</scope>
    <source>
        <strain evidence="1 2">L1-8</strain>
    </source>
</reference>
<dbReference type="Proteomes" id="UP000191154">
    <property type="component" value="Unassembled WGS sequence"/>
</dbReference>
<sequence length="48" mass="6090">MDDKAKEAKRAYMKKWRKNNKDKVKEHQERYWTKKAEHEENKLIEERN</sequence>
<dbReference type="RefSeq" id="WP_176127392.1">
    <property type="nucleotide sequence ID" value="NZ_LZYZ01000001.1"/>
</dbReference>
<organism evidence="1 2">
    <name type="scientific">Clostridium saccharobutylicum</name>
    <dbReference type="NCBI Taxonomy" id="169679"/>
    <lineage>
        <taxon>Bacteria</taxon>
        <taxon>Bacillati</taxon>
        <taxon>Bacillota</taxon>
        <taxon>Clostridia</taxon>
        <taxon>Eubacteriales</taxon>
        <taxon>Clostridiaceae</taxon>
        <taxon>Clostridium</taxon>
    </lineage>
</organism>
<dbReference type="AlphaFoldDB" id="A0A1S8NJV7"/>
<comment type="caution">
    <text evidence="1">The sequence shown here is derived from an EMBL/GenBank/DDBJ whole genome shotgun (WGS) entry which is preliminary data.</text>
</comment>
<dbReference type="EMBL" id="LZYZ01000001">
    <property type="protein sequence ID" value="OOM16746.1"/>
    <property type="molecule type" value="Genomic_DNA"/>
</dbReference>